<dbReference type="Proteomes" id="UP000887226">
    <property type="component" value="Unassembled WGS sequence"/>
</dbReference>
<dbReference type="Gene3D" id="2.120.10.30">
    <property type="entry name" value="TolB, C-terminal domain"/>
    <property type="match status" value="1"/>
</dbReference>
<gene>
    <name evidence="1" type="ORF">BJ878DRAFT_574309</name>
</gene>
<dbReference type="EMBL" id="MU253817">
    <property type="protein sequence ID" value="KAG9246109.1"/>
    <property type="molecule type" value="Genomic_DNA"/>
</dbReference>
<dbReference type="OrthoDB" id="9977941at2759"/>
<proteinExistence type="predicted"/>
<protein>
    <submittedName>
        <fullName evidence="1">Uncharacterized protein</fullName>
    </submittedName>
</protein>
<organism evidence="1 2">
    <name type="scientific">Calycina marina</name>
    <dbReference type="NCBI Taxonomy" id="1763456"/>
    <lineage>
        <taxon>Eukaryota</taxon>
        <taxon>Fungi</taxon>
        <taxon>Dikarya</taxon>
        <taxon>Ascomycota</taxon>
        <taxon>Pezizomycotina</taxon>
        <taxon>Leotiomycetes</taxon>
        <taxon>Helotiales</taxon>
        <taxon>Pezizellaceae</taxon>
        <taxon>Calycina</taxon>
    </lineage>
</organism>
<dbReference type="AlphaFoldDB" id="A0A9P7Z5R5"/>
<comment type="caution">
    <text evidence="1">The sequence shown here is derived from an EMBL/GenBank/DDBJ whole genome shotgun (WGS) entry which is preliminary data.</text>
</comment>
<evidence type="ECO:0000313" key="1">
    <source>
        <dbReference type="EMBL" id="KAG9246109.1"/>
    </source>
</evidence>
<evidence type="ECO:0000313" key="2">
    <source>
        <dbReference type="Proteomes" id="UP000887226"/>
    </source>
</evidence>
<accession>A0A9P7Z5R5</accession>
<reference evidence="1" key="1">
    <citation type="journal article" date="2021" name="IMA Fungus">
        <title>Genomic characterization of three marine fungi, including Emericellopsis atlantica sp. nov. with signatures of a generalist lifestyle and marine biomass degradation.</title>
        <authorList>
            <person name="Hagestad O.C."/>
            <person name="Hou L."/>
            <person name="Andersen J.H."/>
            <person name="Hansen E.H."/>
            <person name="Altermark B."/>
            <person name="Li C."/>
            <person name="Kuhnert E."/>
            <person name="Cox R.J."/>
            <person name="Crous P.W."/>
            <person name="Spatafora J.W."/>
            <person name="Lail K."/>
            <person name="Amirebrahimi M."/>
            <person name="Lipzen A."/>
            <person name="Pangilinan J."/>
            <person name="Andreopoulos W."/>
            <person name="Hayes R.D."/>
            <person name="Ng V."/>
            <person name="Grigoriev I.V."/>
            <person name="Jackson S.A."/>
            <person name="Sutton T.D.S."/>
            <person name="Dobson A.D.W."/>
            <person name="Rama T."/>
        </authorList>
    </citation>
    <scope>NUCLEOTIDE SEQUENCE</scope>
    <source>
        <strain evidence="1">TRa3180A</strain>
    </source>
</reference>
<sequence>MDGSGDAWIAGHRSGVVEVDSHGNQNIVNDMVQLLTATNGVFGRGSAKESRTLYVTNGGERVSSGEVASMYRGDIGYQTPLCICFFGDIFRVVRICVLQVLEMSKRVPSEVFLPEEEPNNEQVQTVNSA</sequence>
<dbReference type="InterPro" id="IPR011042">
    <property type="entry name" value="6-blade_b-propeller_TolB-like"/>
</dbReference>
<name>A0A9P7Z5R5_9HELO</name>
<keyword evidence="2" id="KW-1185">Reference proteome</keyword>